<evidence type="ECO:0000256" key="1">
    <source>
        <dbReference type="ARBA" id="ARBA00004370"/>
    </source>
</evidence>
<gene>
    <name evidence="7" type="ORF">TGEB3V08_LOCUS4071</name>
</gene>
<proteinExistence type="predicted"/>
<keyword evidence="4" id="KW-0472">Membrane</keyword>
<dbReference type="EMBL" id="OE840378">
    <property type="protein sequence ID" value="CAD7590232.1"/>
    <property type="molecule type" value="Genomic_DNA"/>
</dbReference>
<accession>A0A7R9PKL9</accession>
<evidence type="ECO:0000313" key="7">
    <source>
        <dbReference type="EMBL" id="CAD7590232.1"/>
    </source>
</evidence>
<comment type="subcellular location">
    <subcellularLocation>
        <location evidence="1">Membrane</location>
    </subcellularLocation>
</comment>
<evidence type="ECO:0000259" key="6">
    <source>
        <dbReference type="Pfam" id="PF01094"/>
    </source>
</evidence>
<evidence type="ECO:0000256" key="2">
    <source>
        <dbReference type="ARBA" id="ARBA00022692"/>
    </source>
</evidence>
<reference evidence="7" key="1">
    <citation type="submission" date="2020-11" db="EMBL/GenBank/DDBJ databases">
        <authorList>
            <person name="Tran Van P."/>
        </authorList>
    </citation>
    <scope>NUCLEOTIDE SEQUENCE</scope>
</reference>
<organism evidence="7">
    <name type="scientific">Timema genevievae</name>
    <name type="common">Walking stick</name>
    <dbReference type="NCBI Taxonomy" id="629358"/>
    <lineage>
        <taxon>Eukaryota</taxon>
        <taxon>Metazoa</taxon>
        <taxon>Ecdysozoa</taxon>
        <taxon>Arthropoda</taxon>
        <taxon>Hexapoda</taxon>
        <taxon>Insecta</taxon>
        <taxon>Pterygota</taxon>
        <taxon>Neoptera</taxon>
        <taxon>Polyneoptera</taxon>
        <taxon>Phasmatodea</taxon>
        <taxon>Timematodea</taxon>
        <taxon>Timematoidea</taxon>
        <taxon>Timematidae</taxon>
        <taxon>Timema</taxon>
    </lineage>
</organism>
<dbReference type="AlphaFoldDB" id="A0A7R9PKL9"/>
<dbReference type="InterPro" id="IPR028082">
    <property type="entry name" value="Peripla_BP_I"/>
</dbReference>
<dbReference type="InterPro" id="IPR001828">
    <property type="entry name" value="ANF_lig-bd_rcpt"/>
</dbReference>
<dbReference type="Pfam" id="PF01094">
    <property type="entry name" value="ANF_receptor"/>
    <property type="match status" value="1"/>
</dbReference>
<feature type="chain" id="PRO_5031337792" description="Receptor ligand binding region domain-containing protein" evidence="5">
    <location>
        <begin position="22"/>
        <end position="156"/>
    </location>
</feature>
<keyword evidence="2" id="KW-0812">Transmembrane</keyword>
<evidence type="ECO:0000256" key="3">
    <source>
        <dbReference type="ARBA" id="ARBA00022989"/>
    </source>
</evidence>
<feature type="signal peptide" evidence="5">
    <location>
        <begin position="1"/>
        <end position="21"/>
    </location>
</feature>
<keyword evidence="5" id="KW-0732">Signal</keyword>
<name>A0A7R9PKL9_TIMGE</name>
<dbReference type="Gene3D" id="3.40.50.2300">
    <property type="match status" value="1"/>
</dbReference>
<feature type="domain" description="Receptor ligand binding region" evidence="6">
    <location>
        <begin position="69"/>
        <end position="152"/>
    </location>
</feature>
<dbReference type="GO" id="GO:0016020">
    <property type="term" value="C:membrane"/>
    <property type="evidence" value="ECO:0007669"/>
    <property type="project" value="UniProtKB-SubCell"/>
</dbReference>
<evidence type="ECO:0000256" key="4">
    <source>
        <dbReference type="ARBA" id="ARBA00023136"/>
    </source>
</evidence>
<sequence length="156" mass="16862">MRTPGIKTLLLLVLCHQGVLCRKTIVSSSTTVKLNCQDNTTFSTQHNYTFLYNYLSVSAYSAWIAKLCKHAVDAVNTDPRLLPGRTLHYLAADIGTSPHRGHSSVATLAIRAMTAMRDSGTVAFIGPGDTCRAEALVAAAWNLPMIAYVSTTLTTC</sequence>
<protein>
    <recommendedName>
        <fullName evidence="6">Receptor ligand binding region domain-containing protein</fullName>
    </recommendedName>
</protein>
<keyword evidence="3" id="KW-1133">Transmembrane helix</keyword>
<evidence type="ECO:0000256" key="5">
    <source>
        <dbReference type="SAM" id="SignalP"/>
    </source>
</evidence>
<dbReference type="SUPFAM" id="SSF53822">
    <property type="entry name" value="Periplasmic binding protein-like I"/>
    <property type="match status" value="1"/>
</dbReference>